<dbReference type="Pfam" id="PF13561">
    <property type="entry name" value="adh_short_C2"/>
    <property type="match status" value="1"/>
</dbReference>
<dbReference type="GO" id="GO:0016614">
    <property type="term" value="F:oxidoreductase activity, acting on CH-OH group of donors"/>
    <property type="evidence" value="ECO:0007669"/>
    <property type="project" value="UniProtKB-ARBA"/>
</dbReference>
<gene>
    <name evidence="3" type="ORF">BCY88_03775</name>
</gene>
<dbReference type="PANTHER" id="PTHR48107:SF7">
    <property type="entry name" value="RE15974P"/>
    <property type="match status" value="1"/>
</dbReference>
<proteinExistence type="inferred from homology"/>
<dbReference type="PRINTS" id="PR00080">
    <property type="entry name" value="SDRFAMILY"/>
</dbReference>
<dbReference type="RefSeq" id="WP_120344755.1">
    <property type="nucleotide sequence ID" value="NZ_MCAS01000012.1"/>
</dbReference>
<accession>A0A3R7LAZ1</accession>
<evidence type="ECO:0000313" key="3">
    <source>
        <dbReference type="EMBL" id="RKF46727.1"/>
    </source>
</evidence>
<dbReference type="PRINTS" id="PR00081">
    <property type="entry name" value="GDHRDH"/>
</dbReference>
<name>A0A3R7LAZ1_9BURK</name>
<dbReference type="PANTHER" id="PTHR48107">
    <property type="entry name" value="NADPH-DEPENDENT ALDEHYDE REDUCTASE-LIKE PROTEIN, CHLOROPLASTIC-RELATED"/>
    <property type="match status" value="1"/>
</dbReference>
<organism evidence="3 4">
    <name type="scientific">Paraburkholderia fungorum</name>
    <dbReference type="NCBI Taxonomy" id="134537"/>
    <lineage>
        <taxon>Bacteria</taxon>
        <taxon>Pseudomonadati</taxon>
        <taxon>Pseudomonadota</taxon>
        <taxon>Betaproteobacteria</taxon>
        <taxon>Burkholderiales</taxon>
        <taxon>Burkholderiaceae</taxon>
        <taxon>Paraburkholderia</taxon>
    </lineage>
</organism>
<evidence type="ECO:0000256" key="2">
    <source>
        <dbReference type="ARBA" id="ARBA00023002"/>
    </source>
</evidence>
<keyword evidence="2" id="KW-0560">Oxidoreductase</keyword>
<comment type="similarity">
    <text evidence="1">Belongs to the short-chain dehydrogenases/reductases (SDR) family.</text>
</comment>
<dbReference type="FunFam" id="3.40.50.720:FF:000173">
    <property type="entry name" value="3-oxoacyl-[acyl-carrier protein] reductase"/>
    <property type="match status" value="1"/>
</dbReference>
<protein>
    <submittedName>
        <fullName evidence="3">NAD(P)-dependent oxidoreductase</fullName>
    </submittedName>
</protein>
<reference evidence="3 4" key="1">
    <citation type="submission" date="2016-07" db="EMBL/GenBank/DDBJ databases">
        <title>Genome analysis of Burkholderia fungorum ES3-20.</title>
        <authorList>
            <person name="Xu D."/>
            <person name="Yao R."/>
            <person name="Zheng S."/>
        </authorList>
    </citation>
    <scope>NUCLEOTIDE SEQUENCE [LARGE SCALE GENOMIC DNA]</scope>
    <source>
        <strain evidence="3 4">ES3-20</strain>
    </source>
</reference>
<evidence type="ECO:0000256" key="1">
    <source>
        <dbReference type="ARBA" id="ARBA00006484"/>
    </source>
</evidence>
<dbReference type="EMBL" id="MCAS01000012">
    <property type="protein sequence ID" value="RKF46727.1"/>
    <property type="molecule type" value="Genomic_DNA"/>
</dbReference>
<evidence type="ECO:0000313" key="4">
    <source>
        <dbReference type="Proteomes" id="UP000283709"/>
    </source>
</evidence>
<dbReference type="OrthoDB" id="20590at2"/>
<dbReference type="InterPro" id="IPR036291">
    <property type="entry name" value="NAD(P)-bd_dom_sf"/>
</dbReference>
<sequence>MPQLEKVAIVTGGGRGIGAEISRALARDGYAVAVNYSSNSASAEQVANEIRLTGSQALAIHADVSKEEEVLRLFSTVDQAFGLPTVLVNNGGVTGGFSRVEAISAQALQDVFAVNVIGAFLCSREAVKRMSTRRGGRGGVIVNLSSRAAQLGGSGEWVHYAATKGAIDTLTMGLAREVALEGIRVNAVAAGLVETDLHAAAGDPDRTARLSATVPMGRAGTAHEIAESVRWLVSPSAAYVTAAIVAVSGGR</sequence>
<dbReference type="AlphaFoldDB" id="A0A3R7LAZ1"/>
<dbReference type="Gene3D" id="3.40.50.720">
    <property type="entry name" value="NAD(P)-binding Rossmann-like Domain"/>
    <property type="match status" value="1"/>
</dbReference>
<dbReference type="Proteomes" id="UP000283709">
    <property type="component" value="Unassembled WGS sequence"/>
</dbReference>
<comment type="caution">
    <text evidence="3">The sequence shown here is derived from an EMBL/GenBank/DDBJ whole genome shotgun (WGS) entry which is preliminary data.</text>
</comment>
<dbReference type="SUPFAM" id="SSF51735">
    <property type="entry name" value="NAD(P)-binding Rossmann-fold domains"/>
    <property type="match status" value="1"/>
</dbReference>
<dbReference type="InterPro" id="IPR002347">
    <property type="entry name" value="SDR_fam"/>
</dbReference>